<evidence type="ECO:0000313" key="5">
    <source>
        <dbReference type="Proteomes" id="UP001236652"/>
    </source>
</evidence>
<dbReference type="SUPFAM" id="SSF51735">
    <property type="entry name" value="NAD(P)-binding Rossmann-fold domains"/>
    <property type="match status" value="1"/>
</dbReference>
<evidence type="ECO:0000259" key="2">
    <source>
        <dbReference type="Pfam" id="PF01370"/>
    </source>
</evidence>
<evidence type="ECO:0000256" key="1">
    <source>
        <dbReference type="ARBA" id="ARBA00009353"/>
    </source>
</evidence>
<protein>
    <submittedName>
        <fullName evidence="4">TIGR01777 family oxidoreductase</fullName>
    </submittedName>
</protein>
<dbReference type="InterPro" id="IPR036291">
    <property type="entry name" value="NAD(P)-bd_dom_sf"/>
</dbReference>
<dbReference type="NCBIfam" id="TIGR01777">
    <property type="entry name" value="yfcH"/>
    <property type="match status" value="1"/>
</dbReference>
<feature type="domain" description="NAD-dependent epimerase/dehydratase" evidence="2">
    <location>
        <begin position="3"/>
        <end position="125"/>
    </location>
</feature>
<dbReference type="Gene3D" id="3.40.50.720">
    <property type="entry name" value="NAD(P)-binding Rossmann-like Domain"/>
    <property type="match status" value="1"/>
</dbReference>
<dbReference type="Proteomes" id="UP001236652">
    <property type="component" value="Chromosome"/>
</dbReference>
<dbReference type="RefSeq" id="WP_231418981.1">
    <property type="nucleotide sequence ID" value="NZ_CP126446.1"/>
</dbReference>
<dbReference type="PANTHER" id="PTHR11092">
    <property type="entry name" value="SUGAR NUCLEOTIDE EPIMERASE RELATED"/>
    <property type="match status" value="1"/>
</dbReference>
<dbReference type="InterPro" id="IPR001509">
    <property type="entry name" value="Epimerase_deHydtase"/>
</dbReference>
<gene>
    <name evidence="4" type="ORF">QNI29_17530</name>
</gene>
<dbReference type="InterPro" id="IPR013549">
    <property type="entry name" value="DUF1731"/>
</dbReference>
<dbReference type="Pfam" id="PF08338">
    <property type="entry name" value="DUF1731"/>
    <property type="match status" value="1"/>
</dbReference>
<keyword evidence="5" id="KW-1185">Reference proteome</keyword>
<evidence type="ECO:0000313" key="4">
    <source>
        <dbReference type="EMBL" id="WIF97512.1"/>
    </source>
</evidence>
<dbReference type="InterPro" id="IPR010099">
    <property type="entry name" value="SDR39U1"/>
</dbReference>
<organism evidence="4 5">
    <name type="scientific">Pontibacillus chungwhensis</name>
    <dbReference type="NCBI Taxonomy" id="265426"/>
    <lineage>
        <taxon>Bacteria</taxon>
        <taxon>Bacillati</taxon>
        <taxon>Bacillota</taxon>
        <taxon>Bacilli</taxon>
        <taxon>Bacillales</taxon>
        <taxon>Bacillaceae</taxon>
        <taxon>Pontibacillus</taxon>
    </lineage>
</organism>
<comment type="similarity">
    <text evidence="1">Belongs to the NAD(P)-dependent epimerase/dehydratase family. SDR39U1 subfamily.</text>
</comment>
<proteinExistence type="inferred from homology"/>
<feature type="domain" description="DUF1731" evidence="3">
    <location>
        <begin position="255"/>
        <end position="299"/>
    </location>
</feature>
<accession>A0ABY8UWY6</accession>
<dbReference type="EMBL" id="CP126446">
    <property type="protein sequence ID" value="WIF97512.1"/>
    <property type="molecule type" value="Genomic_DNA"/>
</dbReference>
<name>A0ABY8UWY6_9BACI</name>
<sequence>MNILMSGGTGFIGRALVDHFEKQGHTLYILTRGQSRVEGLREYIHWLSEDGDEIDYLSHRKIDVVINLAGEPIGRGRWTPEKKERILHSRIESTKRIIEIVKHLKEKPVVFIQGSAIGYYGYSENDRFTDRSLSLLNSFPSEVCDIWENTLHYLNHPDIRKVIARIGTVLHSKEGFLAKALLPYRFWAGGKIATGNQFVSWIHLEDVVRIIDYLIYEKSMHGPVNLTAPHPVTMDELGHTLASIMRRPYWFPFSEWMIRRTFGEKSVLVTKGSCVLPSKLLHSSFSFQYPTIRKALSNLMQ</sequence>
<evidence type="ECO:0000259" key="3">
    <source>
        <dbReference type="Pfam" id="PF08338"/>
    </source>
</evidence>
<dbReference type="PANTHER" id="PTHR11092:SF0">
    <property type="entry name" value="EPIMERASE FAMILY PROTEIN SDR39U1"/>
    <property type="match status" value="1"/>
</dbReference>
<dbReference type="Pfam" id="PF01370">
    <property type="entry name" value="Epimerase"/>
    <property type="match status" value="1"/>
</dbReference>
<reference evidence="4 5" key="1">
    <citation type="submission" date="2023-05" db="EMBL/GenBank/DDBJ databases">
        <title>Comparative genomics reveals the evidence of polycyclic aromatic hydrocarbons degradation in moderately halophilic genus Pontibacillus.</title>
        <authorList>
            <person name="Yang H."/>
            <person name="Qian Z."/>
        </authorList>
    </citation>
    <scope>NUCLEOTIDE SEQUENCE [LARGE SCALE GENOMIC DNA]</scope>
    <source>
        <strain evidence="5">HN14</strain>
    </source>
</reference>